<comment type="caution">
    <text evidence="2">The sequence shown here is derived from an EMBL/GenBank/DDBJ whole genome shotgun (WGS) entry which is preliminary data.</text>
</comment>
<keyword evidence="1" id="KW-0812">Transmembrane</keyword>
<proteinExistence type="predicted"/>
<sequence length="186" mass="21856">MDAGKQRSRKSSSDPIEHFTQLWCCHILFKIILQSLEFFVLGLHSILQITCFPWIIIFVYQCYPACRHTSLGLSNFGFFAHHQQSPPILCHFWKCVFKTQELHNVNLVHTSPWCTINDDRVSMYPQKPENDSRVIYLDHDLTKLWRSDLSPLDSYHGFMVSCKLIVNVHMDYLIEVSRLIQEVMNP</sequence>
<keyword evidence="3" id="KW-1185">Reference proteome</keyword>
<name>A0AAN9LP33_CANGL</name>
<feature type="transmembrane region" description="Helical" evidence="1">
    <location>
        <begin position="38"/>
        <end position="60"/>
    </location>
</feature>
<protein>
    <submittedName>
        <fullName evidence="2">Uncharacterized protein</fullName>
    </submittedName>
</protein>
<keyword evidence="1" id="KW-0472">Membrane</keyword>
<dbReference type="Proteomes" id="UP001367508">
    <property type="component" value="Unassembled WGS sequence"/>
</dbReference>
<keyword evidence="1" id="KW-1133">Transmembrane helix</keyword>
<evidence type="ECO:0000256" key="1">
    <source>
        <dbReference type="SAM" id="Phobius"/>
    </source>
</evidence>
<reference evidence="2 3" key="1">
    <citation type="submission" date="2024-01" db="EMBL/GenBank/DDBJ databases">
        <title>The genomes of 5 underutilized Papilionoideae crops provide insights into root nodulation and disease resistanc.</title>
        <authorList>
            <person name="Jiang F."/>
        </authorList>
    </citation>
    <scope>NUCLEOTIDE SEQUENCE [LARGE SCALE GENOMIC DNA]</scope>
    <source>
        <strain evidence="2">LVBAO_FW01</strain>
        <tissue evidence="2">Leaves</tissue>
    </source>
</reference>
<evidence type="ECO:0000313" key="3">
    <source>
        <dbReference type="Proteomes" id="UP001367508"/>
    </source>
</evidence>
<evidence type="ECO:0000313" key="2">
    <source>
        <dbReference type="EMBL" id="KAK7339466.1"/>
    </source>
</evidence>
<dbReference type="EMBL" id="JAYMYQ010000004">
    <property type="protein sequence ID" value="KAK7339466.1"/>
    <property type="molecule type" value="Genomic_DNA"/>
</dbReference>
<accession>A0AAN9LP33</accession>
<organism evidence="2 3">
    <name type="scientific">Canavalia gladiata</name>
    <name type="common">Sword bean</name>
    <name type="synonym">Dolichos gladiatus</name>
    <dbReference type="NCBI Taxonomy" id="3824"/>
    <lineage>
        <taxon>Eukaryota</taxon>
        <taxon>Viridiplantae</taxon>
        <taxon>Streptophyta</taxon>
        <taxon>Embryophyta</taxon>
        <taxon>Tracheophyta</taxon>
        <taxon>Spermatophyta</taxon>
        <taxon>Magnoliopsida</taxon>
        <taxon>eudicotyledons</taxon>
        <taxon>Gunneridae</taxon>
        <taxon>Pentapetalae</taxon>
        <taxon>rosids</taxon>
        <taxon>fabids</taxon>
        <taxon>Fabales</taxon>
        <taxon>Fabaceae</taxon>
        <taxon>Papilionoideae</taxon>
        <taxon>50 kb inversion clade</taxon>
        <taxon>NPAAA clade</taxon>
        <taxon>indigoferoid/millettioid clade</taxon>
        <taxon>Phaseoleae</taxon>
        <taxon>Canavalia</taxon>
    </lineage>
</organism>
<dbReference type="AlphaFoldDB" id="A0AAN9LP33"/>
<gene>
    <name evidence="2" type="ORF">VNO77_20137</name>
</gene>